<proteinExistence type="inferred from homology"/>
<name>A0A239VHW2_9MICO</name>
<accession>A0A239VHW2</accession>
<dbReference type="Gene3D" id="3.40.50.720">
    <property type="entry name" value="NAD(P)-binding Rossmann-like Domain"/>
    <property type="match status" value="1"/>
</dbReference>
<keyword evidence="2 3" id="KW-0560">Oxidoreductase</keyword>
<gene>
    <name evidence="3" type="primary">fabG</name>
    <name evidence="3" type="ORF">SAMEA4475696_01198</name>
</gene>
<dbReference type="EMBL" id="LT906453">
    <property type="protein sequence ID" value="SNV21333.1"/>
    <property type="molecule type" value="Genomic_DNA"/>
</dbReference>
<reference evidence="3 4" key="1">
    <citation type="submission" date="2017-06" db="EMBL/GenBank/DDBJ databases">
        <authorList>
            <consortium name="Pathogen Informatics"/>
        </authorList>
    </citation>
    <scope>NUCLEOTIDE SEQUENCE [LARGE SCALE GENOMIC DNA]</scope>
    <source>
        <strain evidence="3 4">NCTC13039</strain>
    </source>
</reference>
<dbReference type="PRINTS" id="PR00081">
    <property type="entry name" value="GDHRDH"/>
</dbReference>
<dbReference type="InterPro" id="IPR036291">
    <property type="entry name" value="NAD(P)-bd_dom_sf"/>
</dbReference>
<evidence type="ECO:0000256" key="2">
    <source>
        <dbReference type="ARBA" id="ARBA00023002"/>
    </source>
</evidence>
<sequence>MVDVSVSGVCSAPVAVVTGASRGIGAHLSAAFAAAGYVVEKSSRSGEGENVRVLDVSDPAAVKAYVDEVVERCGRLDVLVNNAGVIDNEVVLWEADPDQWWRTVEVDVRGPFLLARFAVPYMLMAGGGRVININSGAGTRASDISTAYYVAKTALSRITGGLHVAGFVRGLRAFDLAPGVVQTDMTAGMGVHAGRVEWTDPAAVTDLALGLASGCLDAWSGRMVRAGVDTVESLKAVADRGLTPGSRTVGLLSFGEGDPLGQ</sequence>
<organism evidence="3 4">
    <name type="scientific">Dermatophilus congolensis</name>
    <dbReference type="NCBI Taxonomy" id="1863"/>
    <lineage>
        <taxon>Bacteria</taxon>
        <taxon>Bacillati</taxon>
        <taxon>Actinomycetota</taxon>
        <taxon>Actinomycetes</taxon>
        <taxon>Micrococcales</taxon>
        <taxon>Dermatophilaceae</taxon>
        <taxon>Dermatophilus</taxon>
    </lineage>
</organism>
<dbReference type="SUPFAM" id="SSF51735">
    <property type="entry name" value="NAD(P)-binding Rossmann-fold domains"/>
    <property type="match status" value="1"/>
</dbReference>
<dbReference type="PANTHER" id="PTHR42760:SF37">
    <property type="entry name" value="CLAVALDEHYDE DEHYDROGENASE"/>
    <property type="match status" value="1"/>
</dbReference>
<dbReference type="Proteomes" id="UP000242637">
    <property type="component" value="Chromosome 1"/>
</dbReference>
<dbReference type="EC" id="1.1.1.100" evidence="3"/>
<dbReference type="GO" id="GO:0004316">
    <property type="term" value="F:3-oxoacyl-[acyl-carrier-protein] reductase (NADPH) activity"/>
    <property type="evidence" value="ECO:0007669"/>
    <property type="project" value="UniProtKB-EC"/>
</dbReference>
<dbReference type="STRING" id="1121387.GCA_000429885_00891"/>
<protein>
    <submittedName>
        <fullName evidence="3">3-oxoacyl-[acyl-carrier-protein] reductase FabG</fullName>
        <ecNumber evidence="3">1.1.1.100</ecNumber>
    </submittedName>
</protein>
<dbReference type="KEGG" id="dco:SAMEA4475696_1198"/>
<evidence type="ECO:0000256" key="1">
    <source>
        <dbReference type="ARBA" id="ARBA00006484"/>
    </source>
</evidence>
<evidence type="ECO:0000313" key="4">
    <source>
        <dbReference type="Proteomes" id="UP000242637"/>
    </source>
</evidence>
<keyword evidence="4" id="KW-1185">Reference proteome</keyword>
<dbReference type="AlphaFoldDB" id="A0A239VHW2"/>
<dbReference type="InterPro" id="IPR002347">
    <property type="entry name" value="SDR_fam"/>
</dbReference>
<comment type="similarity">
    <text evidence="1">Belongs to the short-chain dehydrogenases/reductases (SDR) family.</text>
</comment>
<evidence type="ECO:0000313" key="3">
    <source>
        <dbReference type="EMBL" id="SNV21333.1"/>
    </source>
</evidence>
<dbReference type="PANTHER" id="PTHR42760">
    <property type="entry name" value="SHORT-CHAIN DEHYDROGENASES/REDUCTASES FAMILY MEMBER"/>
    <property type="match status" value="1"/>
</dbReference>
<dbReference type="Pfam" id="PF00106">
    <property type="entry name" value="adh_short"/>
    <property type="match status" value="1"/>
</dbReference>
<dbReference type="CDD" id="cd05233">
    <property type="entry name" value="SDR_c"/>
    <property type="match status" value="1"/>
</dbReference>